<dbReference type="SUPFAM" id="SSF103473">
    <property type="entry name" value="MFS general substrate transporter"/>
    <property type="match status" value="1"/>
</dbReference>
<dbReference type="InterPro" id="IPR036259">
    <property type="entry name" value="MFS_trans_sf"/>
</dbReference>
<dbReference type="Gene3D" id="1.20.1250.20">
    <property type="entry name" value="MFS general substrate transporter like domains"/>
    <property type="match status" value="1"/>
</dbReference>
<dbReference type="PROSITE" id="PS50850">
    <property type="entry name" value="MFS"/>
    <property type="match status" value="1"/>
</dbReference>
<feature type="transmembrane region" description="Helical" evidence="1">
    <location>
        <begin position="17"/>
        <end position="42"/>
    </location>
</feature>
<proteinExistence type="predicted"/>
<dbReference type="InterPro" id="IPR020846">
    <property type="entry name" value="MFS_dom"/>
</dbReference>
<dbReference type="InterPro" id="IPR011701">
    <property type="entry name" value="MFS"/>
</dbReference>
<sequence length="142" mass="15440">MEHPPSRFASLRLDRRVYILGSAGLIRSIGRSATFVFLPLVLANVYHLSFVVIGLLIAGIVPVSTLSFLAGGYLSDRHGRRPFAVFPSFVSVGVMLALWAFLDRGVLVVMGLWALNSLFMGVTRPVQNAMIGDVTPPSLRVT</sequence>
<evidence type="ECO:0000256" key="1">
    <source>
        <dbReference type="SAM" id="Phobius"/>
    </source>
</evidence>
<reference evidence="3" key="1">
    <citation type="submission" date="2013-08" db="EMBL/GenBank/DDBJ databases">
        <authorList>
            <person name="Mendez C."/>
            <person name="Richter M."/>
            <person name="Ferrer M."/>
            <person name="Sanchez J."/>
        </authorList>
    </citation>
    <scope>NUCLEOTIDE SEQUENCE</scope>
</reference>
<evidence type="ECO:0000259" key="2">
    <source>
        <dbReference type="PROSITE" id="PS50850"/>
    </source>
</evidence>
<accession>T1BSZ2</accession>
<gene>
    <name evidence="3" type="ORF">B1B_04350</name>
</gene>
<dbReference type="GO" id="GO:0022857">
    <property type="term" value="F:transmembrane transporter activity"/>
    <property type="evidence" value="ECO:0007669"/>
    <property type="project" value="InterPro"/>
</dbReference>
<protein>
    <submittedName>
        <fullName evidence="3">Major facilitator family transporter</fullName>
    </submittedName>
</protein>
<organism evidence="3">
    <name type="scientific">mine drainage metagenome</name>
    <dbReference type="NCBI Taxonomy" id="410659"/>
    <lineage>
        <taxon>unclassified sequences</taxon>
        <taxon>metagenomes</taxon>
        <taxon>ecological metagenomes</taxon>
    </lineage>
</organism>
<name>T1BSZ2_9ZZZZ</name>
<dbReference type="Pfam" id="PF07690">
    <property type="entry name" value="MFS_1"/>
    <property type="match status" value="1"/>
</dbReference>
<keyword evidence="1" id="KW-1133">Transmembrane helix</keyword>
<keyword evidence="1" id="KW-0812">Transmembrane</keyword>
<feature type="transmembrane region" description="Helical" evidence="1">
    <location>
        <begin position="107"/>
        <end position="123"/>
    </location>
</feature>
<keyword evidence="1" id="KW-0472">Membrane</keyword>
<dbReference type="AlphaFoldDB" id="T1BSZ2"/>
<comment type="caution">
    <text evidence="3">The sequence shown here is derived from an EMBL/GenBank/DDBJ whole genome shotgun (WGS) entry which is preliminary data.</text>
</comment>
<evidence type="ECO:0000313" key="3">
    <source>
        <dbReference type="EMBL" id="EQD71623.1"/>
    </source>
</evidence>
<feature type="non-terminal residue" evidence="3">
    <location>
        <position position="142"/>
    </location>
</feature>
<feature type="domain" description="Major facilitator superfamily (MFS) profile" evidence="2">
    <location>
        <begin position="16"/>
        <end position="142"/>
    </location>
</feature>
<dbReference type="EMBL" id="AUZY01002725">
    <property type="protein sequence ID" value="EQD71623.1"/>
    <property type="molecule type" value="Genomic_DNA"/>
</dbReference>
<feature type="transmembrane region" description="Helical" evidence="1">
    <location>
        <begin position="83"/>
        <end position="101"/>
    </location>
</feature>
<feature type="transmembrane region" description="Helical" evidence="1">
    <location>
        <begin position="48"/>
        <end position="71"/>
    </location>
</feature>
<reference evidence="3" key="2">
    <citation type="journal article" date="2014" name="ISME J.">
        <title>Microbial stratification in low pH oxic and suboxic macroscopic growths along an acid mine drainage.</title>
        <authorList>
            <person name="Mendez-Garcia C."/>
            <person name="Mesa V."/>
            <person name="Sprenger R.R."/>
            <person name="Richter M."/>
            <person name="Diez M.S."/>
            <person name="Solano J."/>
            <person name="Bargiela R."/>
            <person name="Golyshina O.V."/>
            <person name="Manteca A."/>
            <person name="Ramos J.L."/>
            <person name="Gallego J.R."/>
            <person name="Llorente I."/>
            <person name="Martins Dos Santos V.A."/>
            <person name="Jensen O.N."/>
            <person name="Pelaez A.I."/>
            <person name="Sanchez J."/>
            <person name="Ferrer M."/>
        </authorList>
    </citation>
    <scope>NUCLEOTIDE SEQUENCE</scope>
</reference>